<dbReference type="GO" id="GO:0005737">
    <property type="term" value="C:cytoplasm"/>
    <property type="evidence" value="ECO:0007669"/>
    <property type="project" value="TreeGrafter"/>
</dbReference>
<feature type="active site" evidence="2 3">
    <location>
        <position position="249"/>
    </location>
</feature>
<dbReference type="PANTHER" id="PTHR10183">
    <property type="entry name" value="CALPAIN"/>
    <property type="match status" value="1"/>
</dbReference>
<feature type="active site" evidence="2 3">
    <location>
        <position position="52"/>
    </location>
</feature>
<evidence type="ECO:0000313" key="6">
    <source>
        <dbReference type="WBParaSite" id="SMUV_0000542601-mRNA-1"/>
    </source>
</evidence>
<name>A0A0N5ALK5_9BILA</name>
<dbReference type="InterPro" id="IPR038765">
    <property type="entry name" value="Papain-like_cys_pep_sf"/>
</dbReference>
<sequence length="289" mass="33495">MMRRFGEPQPSVFHLNHSDYRWLRPSEIVSNPQFVVGGMSRFDAKQGQLDDCCLCASISTLTLRPDLLDRVVPQDQGFDYGYAGTKKISCIFHFRFWHFGEWVDVVIDDRLPTINGSLIFIKSEQKNEFWSALLEKAYAKLWGTYEALCNRCVVDIMEDLTGGVTETFYVDYWRKQDLHKMLFNAHRMGALINGVIHYTLCLTVSYFFKKEKSKLHDGRGLIRGHAYSITDFAQVNYFGSNISLIRLRNPWGTKHQWSGPFGDKSTEWNYVLAGEREKLLVVADDGEFW</sequence>
<dbReference type="PRINTS" id="PR00704">
    <property type="entry name" value="CALPAIN"/>
</dbReference>
<dbReference type="Proteomes" id="UP000046393">
    <property type="component" value="Unplaced"/>
</dbReference>
<dbReference type="SUPFAM" id="SSF54001">
    <property type="entry name" value="Cysteine proteinases"/>
    <property type="match status" value="1"/>
</dbReference>
<evidence type="ECO:0000259" key="4">
    <source>
        <dbReference type="PROSITE" id="PS50203"/>
    </source>
</evidence>
<evidence type="ECO:0000256" key="2">
    <source>
        <dbReference type="PIRSR" id="PIRSR622684-1"/>
    </source>
</evidence>
<dbReference type="SMART" id="SM00230">
    <property type="entry name" value="CysPc"/>
    <property type="match status" value="1"/>
</dbReference>
<dbReference type="AlphaFoldDB" id="A0A0N5ALK5"/>
<dbReference type="STRING" id="451379.A0A0N5ALK5"/>
<keyword evidence="5" id="KW-1185">Reference proteome</keyword>
<proteinExistence type="inferred from homology"/>
<dbReference type="Gene3D" id="3.90.70.10">
    <property type="entry name" value="Cysteine proteinases"/>
    <property type="match status" value="1"/>
</dbReference>
<dbReference type="CDD" id="cd00044">
    <property type="entry name" value="CysPc"/>
    <property type="match status" value="1"/>
</dbReference>
<keyword evidence="3" id="KW-0645">Protease</keyword>
<dbReference type="InterPro" id="IPR001300">
    <property type="entry name" value="Peptidase_C2_calpain_cat"/>
</dbReference>
<evidence type="ECO:0000313" key="5">
    <source>
        <dbReference type="Proteomes" id="UP000046393"/>
    </source>
</evidence>
<keyword evidence="3" id="KW-0378">Hydrolase</keyword>
<dbReference type="Pfam" id="PF00648">
    <property type="entry name" value="Peptidase_C2"/>
    <property type="match status" value="1"/>
</dbReference>
<dbReference type="PROSITE" id="PS50203">
    <property type="entry name" value="CALPAIN_CAT"/>
    <property type="match status" value="1"/>
</dbReference>
<feature type="active site" evidence="2 3">
    <location>
        <position position="225"/>
    </location>
</feature>
<dbReference type="PANTHER" id="PTHR10183:SF427">
    <property type="entry name" value="CALPAIN-9-LIKE ISOFORM X1"/>
    <property type="match status" value="1"/>
</dbReference>
<feature type="domain" description="Calpain catalytic" evidence="4">
    <location>
        <begin position="22"/>
        <end position="289"/>
    </location>
</feature>
<dbReference type="GO" id="GO:0004198">
    <property type="term" value="F:calcium-dependent cysteine-type endopeptidase activity"/>
    <property type="evidence" value="ECO:0007669"/>
    <property type="project" value="InterPro"/>
</dbReference>
<reference evidence="6" key="1">
    <citation type="submission" date="2017-02" db="UniProtKB">
        <authorList>
            <consortium name="WormBaseParasite"/>
        </authorList>
    </citation>
    <scope>IDENTIFICATION</scope>
</reference>
<dbReference type="GO" id="GO:0006508">
    <property type="term" value="P:proteolysis"/>
    <property type="evidence" value="ECO:0007669"/>
    <property type="project" value="UniProtKB-KW"/>
</dbReference>
<evidence type="ECO:0000256" key="1">
    <source>
        <dbReference type="ARBA" id="ARBA00007623"/>
    </source>
</evidence>
<protein>
    <submittedName>
        <fullName evidence="6">Calpain catalytic domain-containing protein</fullName>
    </submittedName>
</protein>
<dbReference type="WBParaSite" id="SMUV_0000542601-mRNA-1">
    <property type="protein sequence ID" value="SMUV_0000542601-mRNA-1"/>
    <property type="gene ID" value="SMUV_0000542601"/>
</dbReference>
<dbReference type="InterPro" id="IPR022684">
    <property type="entry name" value="Calpain_cysteine_protease"/>
</dbReference>
<organism evidence="5 6">
    <name type="scientific">Syphacia muris</name>
    <dbReference type="NCBI Taxonomy" id="451379"/>
    <lineage>
        <taxon>Eukaryota</taxon>
        <taxon>Metazoa</taxon>
        <taxon>Ecdysozoa</taxon>
        <taxon>Nematoda</taxon>
        <taxon>Chromadorea</taxon>
        <taxon>Rhabditida</taxon>
        <taxon>Spirurina</taxon>
        <taxon>Oxyuridomorpha</taxon>
        <taxon>Oxyuroidea</taxon>
        <taxon>Oxyuridae</taxon>
        <taxon>Syphacia</taxon>
    </lineage>
</organism>
<comment type="similarity">
    <text evidence="1">Belongs to the peptidase C2 family.</text>
</comment>
<keyword evidence="3" id="KW-0788">Thiol protease</keyword>
<evidence type="ECO:0000256" key="3">
    <source>
        <dbReference type="PROSITE-ProRule" id="PRU00239"/>
    </source>
</evidence>
<accession>A0A0N5ALK5</accession>